<feature type="transmembrane region" description="Helical" evidence="6">
    <location>
        <begin position="63"/>
        <end position="86"/>
    </location>
</feature>
<comment type="caution">
    <text evidence="7">The sequence shown here is derived from an EMBL/GenBank/DDBJ whole genome shotgun (WGS) entry which is preliminary data.</text>
</comment>
<keyword evidence="5 6" id="KW-0472">Membrane</keyword>
<dbReference type="AlphaFoldDB" id="A0AAD9XLV8"/>
<keyword evidence="4 6" id="KW-1133">Transmembrane helix</keyword>
<dbReference type="GO" id="GO:0022857">
    <property type="term" value="F:transmembrane transporter activity"/>
    <property type="evidence" value="ECO:0007669"/>
    <property type="project" value="InterPro"/>
</dbReference>
<name>A0AAD9XLV8_9ROSI</name>
<comment type="subcellular location">
    <subcellularLocation>
        <location evidence="1">Membrane</location>
        <topology evidence="1">Multi-pass membrane protein</topology>
    </subcellularLocation>
</comment>
<dbReference type="PROSITE" id="PS00217">
    <property type="entry name" value="SUGAR_TRANSPORT_2"/>
    <property type="match status" value="1"/>
</dbReference>
<evidence type="ECO:0000256" key="2">
    <source>
        <dbReference type="ARBA" id="ARBA00022448"/>
    </source>
</evidence>
<dbReference type="GO" id="GO:0016020">
    <property type="term" value="C:membrane"/>
    <property type="evidence" value="ECO:0007669"/>
    <property type="project" value="UniProtKB-SubCell"/>
</dbReference>
<dbReference type="Proteomes" id="UP001280121">
    <property type="component" value="Unassembled WGS sequence"/>
</dbReference>
<keyword evidence="8" id="KW-1185">Reference proteome</keyword>
<evidence type="ECO:0000313" key="8">
    <source>
        <dbReference type="Proteomes" id="UP001280121"/>
    </source>
</evidence>
<evidence type="ECO:0000256" key="3">
    <source>
        <dbReference type="ARBA" id="ARBA00022692"/>
    </source>
</evidence>
<evidence type="ECO:0000313" key="7">
    <source>
        <dbReference type="EMBL" id="KAK2661298.1"/>
    </source>
</evidence>
<feature type="transmembrane region" description="Helical" evidence="6">
    <location>
        <begin position="122"/>
        <end position="147"/>
    </location>
</feature>
<proteinExistence type="predicted"/>
<sequence>MAGQRLQVLNALYVAKIPCYHFTAIVIAGMGFFIMHMIYYGYVMKLLGHIYYHEEGSKTLSSFPTILVAAVNGVAFCGTLACQLFFGWLGDKMLGFGIGGDYPLSATIMSEYANRKTRCASIAVVFAMQGFGILTEGMFAIIVSTVFKAIYPASTYAMDPIRSTVPEVDYVWHRSLVWGHSSWNNLLPPWLPIL</sequence>
<dbReference type="Gene3D" id="1.20.1250.20">
    <property type="entry name" value="MFS general substrate transporter like domains"/>
    <property type="match status" value="1"/>
</dbReference>
<keyword evidence="3 6" id="KW-0812">Transmembrane</keyword>
<dbReference type="EMBL" id="JANJYI010000002">
    <property type="protein sequence ID" value="KAK2661298.1"/>
    <property type="molecule type" value="Genomic_DNA"/>
</dbReference>
<keyword evidence="2" id="KW-0813">Transport</keyword>
<accession>A0AAD9XLV8</accession>
<reference evidence="7" key="1">
    <citation type="journal article" date="2023" name="Plant J.">
        <title>Genome sequences and population genomics provide insights into the demographic history, inbreeding, and mutation load of two 'living fossil' tree species of Dipteronia.</title>
        <authorList>
            <person name="Feng Y."/>
            <person name="Comes H.P."/>
            <person name="Chen J."/>
            <person name="Zhu S."/>
            <person name="Lu R."/>
            <person name="Zhang X."/>
            <person name="Li P."/>
            <person name="Qiu J."/>
            <person name="Olsen K.M."/>
            <person name="Qiu Y."/>
        </authorList>
    </citation>
    <scope>NUCLEOTIDE SEQUENCE</scope>
    <source>
        <strain evidence="7">KIB01</strain>
    </source>
</reference>
<evidence type="ECO:0000256" key="4">
    <source>
        <dbReference type="ARBA" id="ARBA00022989"/>
    </source>
</evidence>
<organism evidence="7 8">
    <name type="scientific">Dipteronia dyeriana</name>
    <dbReference type="NCBI Taxonomy" id="168575"/>
    <lineage>
        <taxon>Eukaryota</taxon>
        <taxon>Viridiplantae</taxon>
        <taxon>Streptophyta</taxon>
        <taxon>Embryophyta</taxon>
        <taxon>Tracheophyta</taxon>
        <taxon>Spermatophyta</taxon>
        <taxon>Magnoliopsida</taxon>
        <taxon>eudicotyledons</taxon>
        <taxon>Gunneridae</taxon>
        <taxon>Pentapetalae</taxon>
        <taxon>rosids</taxon>
        <taxon>malvids</taxon>
        <taxon>Sapindales</taxon>
        <taxon>Sapindaceae</taxon>
        <taxon>Hippocastanoideae</taxon>
        <taxon>Acereae</taxon>
        <taxon>Dipteronia</taxon>
    </lineage>
</organism>
<dbReference type="InterPro" id="IPR036259">
    <property type="entry name" value="MFS_trans_sf"/>
</dbReference>
<protein>
    <recommendedName>
        <fullName evidence="9">Major facilitator superfamily (MFS) profile domain-containing protein</fullName>
    </recommendedName>
</protein>
<evidence type="ECO:0000256" key="1">
    <source>
        <dbReference type="ARBA" id="ARBA00004141"/>
    </source>
</evidence>
<evidence type="ECO:0008006" key="9">
    <source>
        <dbReference type="Google" id="ProtNLM"/>
    </source>
</evidence>
<dbReference type="SUPFAM" id="SSF103473">
    <property type="entry name" value="MFS general substrate transporter"/>
    <property type="match status" value="1"/>
</dbReference>
<evidence type="ECO:0000256" key="6">
    <source>
        <dbReference type="SAM" id="Phobius"/>
    </source>
</evidence>
<dbReference type="InterPro" id="IPR005829">
    <property type="entry name" value="Sugar_transporter_CS"/>
</dbReference>
<feature type="transmembrane region" description="Helical" evidence="6">
    <location>
        <begin position="20"/>
        <end position="42"/>
    </location>
</feature>
<gene>
    <name evidence="7" type="ORF">Ddye_007831</name>
</gene>
<evidence type="ECO:0000256" key="5">
    <source>
        <dbReference type="ARBA" id="ARBA00023136"/>
    </source>
</evidence>